<dbReference type="InterPro" id="IPR027417">
    <property type="entry name" value="P-loop_NTPase"/>
</dbReference>
<protein>
    <recommendedName>
        <fullName evidence="3">Helicase ATP-binding domain-containing protein</fullName>
    </recommendedName>
</protein>
<proteinExistence type="predicted"/>
<dbReference type="AlphaFoldDB" id="A0A2N5TZ36"/>
<dbReference type="EMBL" id="PGCI01000288">
    <property type="protein sequence ID" value="PLW30742.1"/>
    <property type="molecule type" value="Genomic_DNA"/>
</dbReference>
<dbReference type="Gene3D" id="3.40.50.300">
    <property type="entry name" value="P-loop containing nucleotide triphosphate hydrolases"/>
    <property type="match status" value="1"/>
</dbReference>
<evidence type="ECO:0000313" key="2">
    <source>
        <dbReference type="Proteomes" id="UP000235392"/>
    </source>
</evidence>
<evidence type="ECO:0008006" key="3">
    <source>
        <dbReference type="Google" id="ProtNLM"/>
    </source>
</evidence>
<name>A0A2N5TZ36_9BASI</name>
<comment type="caution">
    <text evidence="1">The sequence shown here is derived from an EMBL/GenBank/DDBJ whole genome shotgun (WGS) entry which is preliminary data.</text>
</comment>
<dbReference type="Proteomes" id="UP000235392">
    <property type="component" value="Unassembled WGS sequence"/>
</dbReference>
<gene>
    <name evidence="1" type="ORF">PCASD_18428</name>
</gene>
<accession>A0A2N5TZ36</accession>
<organism evidence="1 2">
    <name type="scientific">Puccinia coronata f. sp. avenae</name>
    <dbReference type="NCBI Taxonomy" id="200324"/>
    <lineage>
        <taxon>Eukaryota</taxon>
        <taxon>Fungi</taxon>
        <taxon>Dikarya</taxon>
        <taxon>Basidiomycota</taxon>
        <taxon>Pucciniomycotina</taxon>
        <taxon>Pucciniomycetes</taxon>
        <taxon>Pucciniales</taxon>
        <taxon>Pucciniaceae</taxon>
        <taxon>Puccinia</taxon>
    </lineage>
</organism>
<evidence type="ECO:0000313" key="1">
    <source>
        <dbReference type="EMBL" id="PLW30742.1"/>
    </source>
</evidence>
<reference evidence="1 2" key="1">
    <citation type="submission" date="2017-11" db="EMBL/GenBank/DDBJ databases">
        <title>De novo assembly and phasing of dikaryotic genomes from two isolates of Puccinia coronata f. sp. avenae, the causal agent of oat crown rust.</title>
        <authorList>
            <person name="Miller M.E."/>
            <person name="Zhang Y."/>
            <person name="Omidvar V."/>
            <person name="Sperschneider J."/>
            <person name="Schwessinger B."/>
            <person name="Raley C."/>
            <person name="Palmer J.M."/>
            <person name="Garnica D."/>
            <person name="Upadhyaya N."/>
            <person name="Rathjen J."/>
            <person name="Taylor J.M."/>
            <person name="Park R.F."/>
            <person name="Dodds P.N."/>
            <person name="Hirsch C.D."/>
            <person name="Kianian S.F."/>
            <person name="Figueroa M."/>
        </authorList>
    </citation>
    <scope>NUCLEOTIDE SEQUENCE [LARGE SCALE GENOMIC DNA]</scope>
    <source>
        <strain evidence="1">12SD80</strain>
    </source>
</reference>
<sequence>MNLTAQIAKKMINGDYAFVYLSPEVLLNNKIFHEVFCNTKFRNRLVLTVVDEAHMVYVWGLVASGAAKKIKSHLQQ</sequence>